<sequence>MIALVFVACVRRNESNGFESFGMWLMDDVAVAIAIAIAKRVWRKHLDFEPSPIIDLRRLDWALALCGSRRWMYICYNLRTKNRTCLPIRRIPPYYDPL</sequence>
<reference evidence="2" key="1">
    <citation type="journal article" date="2020" name="Genome Biol.">
        <title>Gamete binning: chromosome-level and haplotype-resolved genome assembly enabled by high-throughput single-cell sequencing of gamete genomes.</title>
        <authorList>
            <person name="Campoy J.A."/>
            <person name="Sun H."/>
            <person name="Goel M."/>
            <person name="Jiao W.-B."/>
            <person name="Folz-Donahue K."/>
            <person name="Wang N."/>
            <person name="Rubio M."/>
            <person name="Liu C."/>
            <person name="Kukat C."/>
            <person name="Ruiz D."/>
            <person name="Huettel B."/>
            <person name="Schneeberger K."/>
        </authorList>
    </citation>
    <scope>NUCLEOTIDE SEQUENCE [LARGE SCALE GENOMIC DNA]</scope>
    <source>
        <strain evidence="2">cv. Rojo Pasion</strain>
    </source>
</reference>
<evidence type="ECO:0000313" key="2">
    <source>
        <dbReference type="Proteomes" id="UP000507245"/>
    </source>
</evidence>
<gene>
    <name evidence="1" type="ORF">ORAREDHAP_LOCUS51040</name>
</gene>
<organism evidence="1 2">
    <name type="scientific">Prunus armeniaca</name>
    <name type="common">Apricot</name>
    <name type="synonym">Armeniaca vulgaris</name>
    <dbReference type="NCBI Taxonomy" id="36596"/>
    <lineage>
        <taxon>Eukaryota</taxon>
        <taxon>Viridiplantae</taxon>
        <taxon>Streptophyta</taxon>
        <taxon>Embryophyta</taxon>
        <taxon>Tracheophyta</taxon>
        <taxon>Spermatophyta</taxon>
        <taxon>Magnoliopsida</taxon>
        <taxon>eudicotyledons</taxon>
        <taxon>Gunneridae</taxon>
        <taxon>Pentapetalae</taxon>
        <taxon>rosids</taxon>
        <taxon>fabids</taxon>
        <taxon>Rosales</taxon>
        <taxon>Rosaceae</taxon>
        <taxon>Amygdaloideae</taxon>
        <taxon>Amygdaleae</taxon>
        <taxon>Prunus</taxon>
    </lineage>
</organism>
<evidence type="ECO:0000313" key="1">
    <source>
        <dbReference type="EMBL" id="CAB4321770.1"/>
    </source>
</evidence>
<protein>
    <submittedName>
        <fullName evidence="1">Uncharacterized protein</fullName>
    </submittedName>
</protein>
<name>A0A6J5Y6K3_PRUAR</name>
<dbReference type="EMBL" id="CAEKKB010000008">
    <property type="protein sequence ID" value="CAB4321770.1"/>
    <property type="molecule type" value="Genomic_DNA"/>
</dbReference>
<dbReference type="AlphaFoldDB" id="A0A6J5Y6K3"/>
<accession>A0A6J5Y6K3</accession>
<dbReference type="Proteomes" id="UP000507245">
    <property type="component" value="Unassembled WGS sequence"/>
</dbReference>
<proteinExistence type="predicted"/>
<keyword evidence="2" id="KW-1185">Reference proteome</keyword>